<dbReference type="RefSeq" id="WP_142259957.1">
    <property type="nucleotide sequence ID" value="NZ_BMPV01000001.1"/>
</dbReference>
<feature type="compositionally biased region" description="Low complexity" evidence="1">
    <location>
        <begin position="37"/>
        <end position="60"/>
    </location>
</feature>
<dbReference type="Proteomes" id="UP000319213">
    <property type="component" value="Unassembled WGS sequence"/>
</dbReference>
<feature type="compositionally biased region" description="Low complexity" evidence="1">
    <location>
        <begin position="92"/>
        <end position="103"/>
    </location>
</feature>
<accession>A0A543IZM5</accession>
<sequence length="205" mass="22300">MKTDSEVRRGTATRRTPLLERGAQVAGEAARRDRRATATGAPAARRARQAAARSTAAAARARTRAGERAVREAPARPRPDQARPRRAPAPRPGRGTAAPAAAARPDRPRSVGRTRPPRAPFVLLLVGLLCGGLISLLLLNIVLAQESFRASELREENRRIAEQQERTRNANARLESAANLDREARRYGVYPDDSAPEFITPAPSR</sequence>
<protein>
    <recommendedName>
        <fullName evidence="5">Cell division protein FtsB</fullName>
    </recommendedName>
</protein>
<evidence type="ECO:0000256" key="2">
    <source>
        <dbReference type="SAM" id="Phobius"/>
    </source>
</evidence>
<proteinExistence type="predicted"/>
<feature type="region of interest" description="Disordered" evidence="1">
    <location>
        <begin position="163"/>
        <end position="186"/>
    </location>
</feature>
<dbReference type="EMBL" id="VFPQ01000001">
    <property type="protein sequence ID" value="TQM76026.1"/>
    <property type="molecule type" value="Genomic_DNA"/>
</dbReference>
<feature type="compositionally biased region" description="Basic and acidic residues" evidence="1">
    <location>
        <begin position="64"/>
        <end position="83"/>
    </location>
</feature>
<name>A0A543IZM5_9ACTN</name>
<gene>
    <name evidence="3" type="ORF">FHX40_2750</name>
</gene>
<keyword evidence="4" id="KW-1185">Reference proteome</keyword>
<keyword evidence="2" id="KW-1133">Transmembrane helix</keyword>
<keyword evidence="2" id="KW-0812">Transmembrane</keyword>
<evidence type="ECO:0008006" key="5">
    <source>
        <dbReference type="Google" id="ProtNLM"/>
    </source>
</evidence>
<comment type="caution">
    <text evidence="3">The sequence shown here is derived from an EMBL/GenBank/DDBJ whole genome shotgun (WGS) entry which is preliminary data.</text>
</comment>
<keyword evidence="2" id="KW-0472">Membrane</keyword>
<reference evidence="3 4" key="1">
    <citation type="submission" date="2019-06" db="EMBL/GenBank/DDBJ databases">
        <title>Sequencing the genomes of 1000 actinobacteria strains.</title>
        <authorList>
            <person name="Klenk H.-P."/>
        </authorList>
    </citation>
    <scope>NUCLEOTIDE SEQUENCE [LARGE SCALE GENOMIC DNA]</scope>
    <source>
        <strain evidence="3 4">DSM 43186</strain>
    </source>
</reference>
<dbReference type="AlphaFoldDB" id="A0A543IZM5"/>
<feature type="region of interest" description="Disordered" evidence="1">
    <location>
        <begin position="1"/>
        <end position="116"/>
    </location>
</feature>
<organism evidence="3 4">
    <name type="scientific">Thermopolyspora flexuosa</name>
    <dbReference type="NCBI Taxonomy" id="103836"/>
    <lineage>
        <taxon>Bacteria</taxon>
        <taxon>Bacillati</taxon>
        <taxon>Actinomycetota</taxon>
        <taxon>Actinomycetes</taxon>
        <taxon>Streptosporangiales</taxon>
        <taxon>Streptosporangiaceae</taxon>
        <taxon>Thermopolyspora</taxon>
    </lineage>
</organism>
<evidence type="ECO:0000313" key="4">
    <source>
        <dbReference type="Proteomes" id="UP000319213"/>
    </source>
</evidence>
<evidence type="ECO:0000256" key="1">
    <source>
        <dbReference type="SAM" id="MobiDB-lite"/>
    </source>
</evidence>
<evidence type="ECO:0000313" key="3">
    <source>
        <dbReference type="EMBL" id="TQM76026.1"/>
    </source>
</evidence>
<feature type="transmembrane region" description="Helical" evidence="2">
    <location>
        <begin position="121"/>
        <end position="143"/>
    </location>
</feature>